<evidence type="ECO:0000313" key="3">
    <source>
        <dbReference type="Proteomes" id="UP000570361"/>
    </source>
</evidence>
<gene>
    <name evidence="2" type="ORF">FHS18_003099</name>
</gene>
<keyword evidence="3" id="KW-1185">Reference proteome</keyword>
<dbReference type="AlphaFoldDB" id="A0A7W5AZC2"/>
<name>A0A7W5AZC2_9BACL</name>
<accession>A0A7W5AZC2</accession>
<sequence length="59" mass="6670">MERRSDYKQGQAETEANGLTQEQLEAEQANLALDEVAYGPSEEEAFQEKAGYSPPFFRN</sequence>
<protein>
    <submittedName>
        <fullName evidence="2">Uncharacterized protein</fullName>
    </submittedName>
</protein>
<dbReference type="Proteomes" id="UP000570361">
    <property type="component" value="Unassembled WGS sequence"/>
</dbReference>
<evidence type="ECO:0000313" key="2">
    <source>
        <dbReference type="EMBL" id="MBB3111031.1"/>
    </source>
</evidence>
<reference evidence="2 3" key="1">
    <citation type="submission" date="2020-08" db="EMBL/GenBank/DDBJ databases">
        <title>Genomic Encyclopedia of Type Strains, Phase III (KMG-III): the genomes of soil and plant-associated and newly described type strains.</title>
        <authorList>
            <person name="Whitman W."/>
        </authorList>
    </citation>
    <scope>NUCLEOTIDE SEQUENCE [LARGE SCALE GENOMIC DNA]</scope>
    <source>
        <strain evidence="2 3">CECT 5862</strain>
    </source>
</reference>
<comment type="caution">
    <text evidence="2">The sequence shown here is derived from an EMBL/GenBank/DDBJ whole genome shotgun (WGS) entry which is preliminary data.</text>
</comment>
<dbReference type="RefSeq" id="WP_183600920.1">
    <property type="nucleotide sequence ID" value="NZ_JACHXK010000006.1"/>
</dbReference>
<feature type="region of interest" description="Disordered" evidence="1">
    <location>
        <begin position="1"/>
        <end position="22"/>
    </location>
</feature>
<dbReference type="EMBL" id="JACHXK010000006">
    <property type="protein sequence ID" value="MBB3111031.1"/>
    <property type="molecule type" value="Genomic_DNA"/>
</dbReference>
<feature type="compositionally biased region" description="Polar residues" evidence="1">
    <location>
        <begin position="11"/>
        <end position="22"/>
    </location>
</feature>
<organism evidence="2 3">
    <name type="scientific">Paenibacillus phyllosphaerae</name>
    <dbReference type="NCBI Taxonomy" id="274593"/>
    <lineage>
        <taxon>Bacteria</taxon>
        <taxon>Bacillati</taxon>
        <taxon>Bacillota</taxon>
        <taxon>Bacilli</taxon>
        <taxon>Bacillales</taxon>
        <taxon>Paenibacillaceae</taxon>
        <taxon>Paenibacillus</taxon>
    </lineage>
</organism>
<proteinExistence type="predicted"/>
<evidence type="ECO:0000256" key="1">
    <source>
        <dbReference type="SAM" id="MobiDB-lite"/>
    </source>
</evidence>